<evidence type="ECO:0000313" key="1">
    <source>
        <dbReference type="EMBL" id="KUN42090.1"/>
    </source>
</evidence>
<protein>
    <submittedName>
        <fullName evidence="1">Uncharacterized protein</fullName>
    </submittedName>
</protein>
<name>A0A101R5I4_9ACTN</name>
<reference evidence="1 2" key="1">
    <citation type="submission" date="2015-10" db="EMBL/GenBank/DDBJ databases">
        <title>Draft genome sequence of Streptomyces longwoodensis DSM 41677, type strain for the species Streptomyces longwoodensis.</title>
        <authorList>
            <person name="Ruckert C."/>
            <person name="Winkler A."/>
            <person name="Kalinowski J."/>
            <person name="Kampfer P."/>
            <person name="Glaeser S."/>
        </authorList>
    </citation>
    <scope>NUCLEOTIDE SEQUENCE [LARGE SCALE GENOMIC DNA]</scope>
    <source>
        <strain evidence="1 2">DSM 41677</strain>
    </source>
</reference>
<sequence length="92" mass="9765">MTDHTPSATLLAVLGNYSVVQVEGRRYPALAVQGDTLKVLQEAVEGLAAELDAGDVEDAKFSLAEIQEQIASMLSAYEAVSRDAGLGLPYVR</sequence>
<keyword evidence="2" id="KW-1185">Reference proteome</keyword>
<proteinExistence type="predicted"/>
<organism evidence="1 2">
    <name type="scientific">Streptomyces longwoodensis</name>
    <dbReference type="NCBI Taxonomy" id="68231"/>
    <lineage>
        <taxon>Bacteria</taxon>
        <taxon>Bacillati</taxon>
        <taxon>Actinomycetota</taxon>
        <taxon>Actinomycetes</taxon>
        <taxon>Kitasatosporales</taxon>
        <taxon>Streptomycetaceae</taxon>
        <taxon>Streptomyces</taxon>
    </lineage>
</organism>
<dbReference type="RefSeq" id="WP_067227861.1">
    <property type="nucleotide sequence ID" value="NZ_JBIBWU010000005.1"/>
</dbReference>
<dbReference type="Pfam" id="PF22281">
    <property type="entry name" value="DUF6959"/>
    <property type="match status" value="1"/>
</dbReference>
<gene>
    <name evidence="1" type="ORF">AQJ30_01610</name>
</gene>
<dbReference type="GeneID" id="91423324"/>
<dbReference type="STRING" id="68231.AQJ30_01610"/>
<dbReference type="EMBL" id="LMWS01000001">
    <property type="protein sequence ID" value="KUN42090.1"/>
    <property type="molecule type" value="Genomic_DNA"/>
</dbReference>
<dbReference type="Proteomes" id="UP000053271">
    <property type="component" value="Unassembled WGS sequence"/>
</dbReference>
<accession>A0A101R5I4</accession>
<dbReference type="AlphaFoldDB" id="A0A101R5I4"/>
<comment type="caution">
    <text evidence="1">The sequence shown here is derived from an EMBL/GenBank/DDBJ whole genome shotgun (WGS) entry which is preliminary data.</text>
</comment>
<dbReference type="InterPro" id="IPR053801">
    <property type="entry name" value="DUF6959"/>
</dbReference>
<evidence type="ECO:0000313" key="2">
    <source>
        <dbReference type="Proteomes" id="UP000053271"/>
    </source>
</evidence>